<protein>
    <submittedName>
        <fullName evidence="2">Oxygenase MpaB family protein</fullName>
    </submittedName>
</protein>
<dbReference type="EMBL" id="CP136137">
    <property type="protein sequence ID" value="WYY08001.1"/>
    <property type="molecule type" value="Genomic_DNA"/>
</dbReference>
<dbReference type="RefSeq" id="WP_084247440.1">
    <property type="nucleotide sequence ID" value="NZ_CP136137.1"/>
</dbReference>
<accession>A0ABZ2U2R9</accession>
<dbReference type="PANTHER" id="PTHR36151:SF3">
    <property type="entry name" value="ER-BOUND OXYGENASE MPAB_MPAB'_RUBBER OXYGENASE CATALYTIC DOMAIN-CONTAINING PROTEIN"/>
    <property type="match status" value="1"/>
</dbReference>
<feature type="domain" description="ER-bound oxygenase mpaB/mpaB'/Rubber oxygenase catalytic" evidence="1">
    <location>
        <begin position="70"/>
        <end position="293"/>
    </location>
</feature>
<dbReference type="Proteomes" id="UP001479933">
    <property type="component" value="Chromosome"/>
</dbReference>
<evidence type="ECO:0000259" key="1">
    <source>
        <dbReference type="Pfam" id="PF09995"/>
    </source>
</evidence>
<gene>
    <name evidence="2" type="ORF">RVF87_02640</name>
</gene>
<sequence length="327" mass="37629">MSVDHLPAAPATEPDSETNAWTKYHLKYLPDLDTAVPELTTAQTRIKISTRKRRVTSLRKPAVVQEALDFWGFAGAAANVVMQLGWPEVGYGVMESKVETGALMVHPWKRARTTTQYLAVAILGTDEEKAKFREAVNSAHRHVRDDGRSPVKYNAFNRELQLWVAACLYIGIEDSHQLLSGVMNEEEAEVFYQSCKTLGTSLQVPDEMWPPTRADFDHYWNYACQRVVIDDTTCDFLNDLVDLRMIHPLIRLPFANLLRFLTIGFLPPLFHAQLGLEWTDDDRRRFEHLFTFVSVVNKFLPKFIRFGGSRWLLRDLQHRIKHDKAMI</sequence>
<keyword evidence="3" id="KW-1185">Reference proteome</keyword>
<dbReference type="Pfam" id="PF09995">
    <property type="entry name" value="MPAB_Lcp_cat"/>
    <property type="match status" value="1"/>
</dbReference>
<organism evidence="2 3">
    <name type="scientific">Gordonia hydrophobica</name>
    <dbReference type="NCBI Taxonomy" id="40516"/>
    <lineage>
        <taxon>Bacteria</taxon>
        <taxon>Bacillati</taxon>
        <taxon>Actinomycetota</taxon>
        <taxon>Actinomycetes</taxon>
        <taxon>Mycobacteriales</taxon>
        <taxon>Gordoniaceae</taxon>
        <taxon>Gordonia</taxon>
    </lineage>
</organism>
<name>A0ABZ2U2R9_9ACTN</name>
<evidence type="ECO:0000313" key="3">
    <source>
        <dbReference type="Proteomes" id="UP001479933"/>
    </source>
</evidence>
<proteinExistence type="predicted"/>
<reference evidence="2 3" key="1">
    <citation type="journal article" date="2023" name="Virus Evol.">
        <title>Computational host range prediction-The good, the bad, and the ugly.</title>
        <authorList>
            <person name="Howell A.A."/>
            <person name="Versoza C.J."/>
            <person name="Pfeifer S.P."/>
        </authorList>
    </citation>
    <scope>NUCLEOTIDE SEQUENCE [LARGE SCALE GENOMIC DNA]</scope>
    <source>
        <strain evidence="2 3">1610/1b</strain>
    </source>
</reference>
<dbReference type="InterPro" id="IPR018713">
    <property type="entry name" value="MPAB/Lcp_cat_dom"/>
</dbReference>
<evidence type="ECO:0000313" key="2">
    <source>
        <dbReference type="EMBL" id="WYY08001.1"/>
    </source>
</evidence>
<dbReference type="PANTHER" id="PTHR36151">
    <property type="entry name" value="BLR2777 PROTEIN"/>
    <property type="match status" value="1"/>
</dbReference>